<accession>A0A1M7IRR4</accession>
<feature type="transmembrane region" description="Helical" evidence="8">
    <location>
        <begin position="109"/>
        <end position="127"/>
    </location>
</feature>
<dbReference type="EMBL" id="LT670847">
    <property type="protein sequence ID" value="SHM43057.1"/>
    <property type="molecule type" value="Genomic_DNA"/>
</dbReference>
<feature type="transmembrane region" description="Helical" evidence="8">
    <location>
        <begin position="51"/>
        <end position="68"/>
    </location>
</feature>
<gene>
    <name evidence="9" type="ORF">SAMN05878437_2916</name>
</gene>
<dbReference type="AlphaFoldDB" id="A0A1M7IRR4"/>
<keyword evidence="10" id="KW-1185">Reference proteome</keyword>
<evidence type="ECO:0000256" key="3">
    <source>
        <dbReference type="ARBA" id="ARBA00022448"/>
    </source>
</evidence>
<dbReference type="PANTHER" id="PTHR30269:SF37">
    <property type="entry name" value="MEMBRANE TRANSPORTER PROTEIN"/>
    <property type="match status" value="1"/>
</dbReference>
<comment type="similarity">
    <text evidence="2 8">Belongs to the 4-toluene sulfonate uptake permease (TSUP) (TC 2.A.102) family.</text>
</comment>
<dbReference type="PANTHER" id="PTHR30269">
    <property type="entry name" value="TRANSMEMBRANE PROTEIN YFCA"/>
    <property type="match status" value="1"/>
</dbReference>
<dbReference type="InParanoid" id="A0A1M7IRR4"/>
<feature type="transmembrane region" description="Helical" evidence="8">
    <location>
        <begin position="133"/>
        <end position="159"/>
    </location>
</feature>
<feature type="transmembrane region" description="Helical" evidence="8">
    <location>
        <begin position="171"/>
        <end position="189"/>
    </location>
</feature>
<protein>
    <recommendedName>
        <fullName evidence="8">Probable membrane transporter protein</fullName>
    </recommendedName>
</protein>
<evidence type="ECO:0000256" key="1">
    <source>
        <dbReference type="ARBA" id="ARBA00004651"/>
    </source>
</evidence>
<sequence>MHSILMWLDMAPGTWLSAASVLVVGAFVQRATGFGLAVVSAPLLLMLEPRLVPVILVLFGLTVSLMMVRHYRHEVSLGPISMALVGRVPGNVLGVWLLLAAPMAVMEKLIAAIVLFAVLVTLFRFRLPVNRATLFSAGVLSGVFGTVASIGGPPIVLLMHGLPPDRMRGNLAAFFILTSTLTLLTLALAGQISAWHFGVAATLLPAVLLGNALANRIASRLDRRWLQGVSLSLCALSALGLLL</sequence>
<evidence type="ECO:0000256" key="8">
    <source>
        <dbReference type="RuleBase" id="RU363041"/>
    </source>
</evidence>
<dbReference type="OrthoDB" id="5472127at2"/>
<evidence type="ECO:0000256" key="2">
    <source>
        <dbReference type="ARBA" id="ARBA00009142"/>
    </source>
</evidence>
<dbReference type="STRING" id="29571.SAMN05878437_2916"/>
<evidence type="ECO:0000313" key="9">
    <source>
        <dbReference type="EMBL" id="SHM43057.1"/>
    </source>
</evidence>
<dbReference type="RefSeq" id="WP_079554755.1">
    <property type="nucleotide sequence ID" value="NZ_LT670847.1"/>
</dbReference>
<dbReference type="Pfam" id="PF01925">
    <property type="entry name" value="TauE"/>
    <property type="match status" value="1"/>
</dbReference>
<dbReference type="InterPro" id="IPR052017">
    <property type="entry name" value="TSUP"/>
</dbReference>
<evidence type="ECO:0000256" key="7">
    <source>
        <dbReference type="ARBA" id="ARBA00023136"/>
    </source>
</evidence>
<dbReference type="GO" id="GO:0005886">
    <property type="term" value="C:plasma membrane"/>
    <property type="evidence" value="ECO:0007669"/>
    <property type="project" value="UniProtKB-SubCell"/>
</dbReference>
<feature type="transmembrane region" description="Helical" evidence="8">
    <location>
        <begin position="195"/>
        <end position="213"/>
    </location>
</feature>
<proteinExistence type="inferred from homology"/>
<reference evidence="9 10" key="1">
    <citation type="submission" date="2016-11" db="EMBL/GenBank/DDBJ databases">
        <authorList>
            <person name="Jaros S."/>
            <person name="Januszkiewicz K."/>
            <person name="Wedrychowicz H."/>
        </authorList>
    </citation>
    <scope>NUCLEOTIDE SEQUENCE [LARGE SCALE GENOMIC DNA]</scope>
    <source>
        <strain evidence="9 10">ACAM 12</strain>
    </source>
</reference>
<feature type="transmembrane region" description="Helical" evidence="8">
    <location>
        <begin position="15"/>
        <end position="39"/>
    </location>
</feature>
<evidence type="ECO:0000256" key="4">
    <source>
        <dbReference type="ARBA" id="ARBA00022475"/>
    </source>
</evidence>
<keyword evidence="6 8" id="KW-1133">Transmembrane helix</keyword>
<dbReference type="InterPro" id="IPR002781">
    <property type="entry name" value="TM_pro_TauE-like"/>
</dbReference>
<feature type="transmembrane region" description="Helical" evidence="8">
    <location>
        <begin position="80"/>
        <end position="102"/>
    </location>
</feature>
<comment type="subcellular location">
    <subcellularLocation>
        <location evidence="1 8">Cell membrane</location>
        <topology evidence="1 8">Multi-pass membrane protein</topology>
    </subcellularLocation>
</comment>
<keyword evidence="7 8" id="KW-0472">Membrane</keyword>
<evidence type="ECO:0000256" key="5">
    <source>
        <dbReference type="ARBA" id="ARBA00022692"/>
    </source>
</evidence>
<keyword evidence="4 8" id="KW-1003">Cell membrane</keyword>
<keyword evidence="5 8" id="KW-0812">Transmembrane</keyword>
<name>A0A1M7IRR4_9GAMM</name>
<evidence type="ECO:0000313" key="10">
    <source>
        <dbReference type="Proteomes" id="UP000190911"/>
    </source>
</evidence>
<keyword evidence="3" id="KW-0813">Transport</keyword>
<organism evidence="9 10">
    <name type="scientific">Vreelandella subglaciescola</name>
    <dbReference type="NCBI Taxonomy" id="29571"/>
    <lineage>
        <taxon>Bacteria</taxon>
        <taxon>Pseudomonadati</taxon>
        <taxon>Pseudomonadota</taxon>
        <taxon>Gammaproteobacteria</taxon>
        <taxon>Oceanospirillales</taxon>
        <taxon>Halomonadaceae</taxon>
        <taxon>Vreelandella</taxon>
    </lineage>
</organism>
<dbReference type="Proteomes" id="UP000190911">
    <property type="component" value="Chromosome I"/>
</dbReference>
<evidence type="ECO:0000256" key="6">
    <source>
        <dbReference type="ARBA" id="ARBA00022989"/>
    </source>
</evidence>